<keyword evidence="5" id="KW-0175">Coiled coil</keyword>
<dbReference type="Gene3D" id="3.30.450.20">
    <property type="entry name" value="PAS domain"/>
    <property type="match status" value="1"/>
</dbReference>
<evidence type="ECO:0000259" key="7">
    <source>
        <dbReference type="PROSITE" id="PS50110"/>
    </source>
</evidence>
<dbReference type="Gene3D" id="3.30.565.10">
    <property type="entry name" value="Histidine kinase-like ATPase, C-terminal domain"/>
    <property type="match status" value="1"/>
</dbReference>
<proteinExistence type="predicted"/>
<organism evidence="9 10">
    <name type="scientific">Bordetella bronchialis</name>
    <dbReference type="NCBI Taxonomy" id="463025"/>
    <lineage>
        <taxon>Bacteria</taxon>
        <taxon>Pseudomonadati</taxon>
        <taxon>Pseudomonadota</taxon>
        <taxon>Betaproteobacteria</taxon>
        <taxon>Burkholderiales</taxon>
        <taxon>Alcaligenaceae</taxon>
        <taxon>Bordetella</taxon>
    </lineage>
</organism>
<dbReference type="InterPro" id="IPR005467">
    <property type="entry name" value="His_kinase_dom"/>
</dbReference>
<dbReference type="SMART" id="SM00086">
    <property type="entry name" value="PAC"/>
    <property type="match status" value="1"/>
</dbReference>
<dbReference type="NCBIfam" id="TIGR00229">
    <property type="entry name" value="sensory_box"/>
    <property type="match status" value="1"/>
</dbReference>
<dbReference type="STRING" id="463025.BAU08_13765"/>
<feature type="domain" description="Histidine kinase" evidence="6">
    <location>
        <begin position="291"/>
        <end position="489"/>
    </location>
</feature>
<dbReference type="PROSITE" id="PS50113">
    <property type="entry name" value="PAC"/>
    <property type="match status" value="1"/>
</dbReference>
<dbReference type="InterPro" id="IPR001610">
    <property type="entry name" value="PAC"/>
</dbReference>
<dbReference type="Pfam" id="PF00072">
    <property type="entry name" value="Response_reg"/>
    <property type="match status" value="1"/>
</dbReference>
<dbReference type="PROSITE" id="PS50109">
    <property type="entry name" value="HIS_KIN"/>
    <property type="match status" value="1"/>
</dbReference>
<keyword evidence="2" id="KW-0418">Kinase</keyword>
<dbReference type="SMART" id="SM00387">
    <property type="entry name" value="HATPase_c"/>
    <property type="match status" value="1"/>
</dbReference>
<dbReference type="EMBL" id="CP016171">
    <property type="protein sequence ID" value="ANN72267.1"/>
    <property type="molecule type" value="Genomic_DNA"/>
</dbReference>
<evidence type="ECO:0000313" key="10">
    <source>
        <dbReference type="Proteomes" id="UP000092213"/>
    </source>
</evidence>
<feature type="domain" description="Response regulatory" evidence="7">
    <location>
        <begin position="7"/>
        <end position="126"/>
    </location>
</feature>
<dbReference type="Gene3D" id="1.20.5.1930">
    <property type="match status" value="1"/>
</dbReference>
<dbReference type="SMART" id="SM00448">
    <property type="entry name" value="REC"/>
    <property type="match status" value="1"/>
</dbReference>
<dbReference type="InterPro" id="IPR036890">
    <property type="entry name" value="HATPase_C_sf"/>
</dbReference>
<protein>
    <submittedName>
        <fullName evidence="9">PAS domain S-box protein</fullName>
    </submittedName>
</protein>
<dbReference type="GO" id="GO:0046983">
    <property type="term" value="F:protein dimerization activity"/>
    <property type="evidence" value="ECO:0007669"/>
    <property type="project" value="InterPro"/>
</dbReference>
<evidence type="ECO:0000313" key="9">
    <source>
        <dbReference type="EMBL" id="ANN72267.1"/>
    </source>
</evidence>
<dbReference type="GO" id="GO:0016020">
    <property type="term" value="C:membrane"/>
    <property type="evidence" value="ECO:0007669"/>
    <property type="project" value="InterPro"/>
</dbReference>
<dbReference type="InterPro" id="IPR011006">
    <property type="entry name" value="CheY-like_superfamily"/>
</dbReference>
<evidence type="ECO:0000259" key="8">
    <source>
        <dbReference type="PROSITE" id="PS50113"/>
    </source>
</evidence>
<dbReference type="CDD" id="cd16917">
    <property type="entry name" value="HATPase_UhpB-NarQ-NarX-like"/>
    <property type="match status" value="1"/>
</dbReference>
<dbReference type="Pfam" id="PF07730">
    <property type="entry name" value="HisKA_3"/>
    <property type="match status" value="1"/>
</dbReference>
<dbReference type="SUPFAM" id="SSF55874">
    <property type="entry name" value="ATPase domain of HSP90 chaperone/DNA topoisomerase II/histidine kinase"/>
    <property type="match status" value="1"/>
</dbReference>
<dbReference type="InterPro" id="IPR035965">
    <property type="entry name" value="PAS-like_dom_sf"/>
</dbReference>
<dbReference type="SUPFAM" id="SSF55785">
    <property type="entry name" value="PYP-like sensor domain (PAS domain)"/>
    <property type="match status" value="1"/>
</dbReference>
<name>A0A193FWY1_9BORD</name>
<dbReference type="InterPro" id="IPR003594">
    <property type="entry name" value="HATPase_dom"/>
</dbReference>
<dbReference type="PANTHER" id="PTHR24421:SF59">
    <property type="entry name" value="OXYGEN SENSOR HISTIDINE KINASE NREB"/>
    <property type="match status" value="1"/>
</dbReference>
<keyword evidence="3" id="KW-0902">Two-component regulatory system</keyword>
<evidence type="ECO:0000256" key="4">
    <source>
        <dbReference type="PROSITE-ProRule" id="PRU00169"/>
    </source>
</evidence>
<dbReference type="Proteomes" id="UP000092213">
    <property type="component" value="Chromosome"/>
</dbReference>
<dbReference type="InterPro" id="IPR000700">
    <property type="entry name" value="PAS-assoc_C"/>
</dbReference>
<dbReference type="InterPro" id="IPR001789">
    <property type="entry name" value="Sig_transdc_resp-reg_receiver"/>
</dbReference>
<dbReference type="InterPro" id="IPR011712">
    <property type="entry name" value="Sig_transdc_His_kin_sub3_dim/P"/>
</dbReference>
<feature type="domain" description="PAC" evidence="8">
    <location>
        <begin position="217"/>
        <end position="269"/>
    </location>
</feature>
<dbReference type="AlphaFoldDB" id="A0A193FWY1"/>
<dbReference type="RefSeq" id="WP_066669808.1">
    <property type="nucleotide sequence ID" value="NZ_CP016171.1"/>
</dbReference>
<evidence type="ECO:0000256" key="3">
    <source>
        <dbReference type="ARBA" id="ARBA00023012"/>
    </source>
</evidence>
<evidence type="ECO:0000256" key="2">
    <source>
        <dbReference type="ARBA" id="ARBA00022777"/>
    </source>
</evidence>
<dbReference type="PROSITE" id="PS50110">
    <property type="entry name" value="RESPONSE_REGULATORY"/>
    <property type="match status" value="1"/>
</dbReference>
<evidence type="ECO:0000256" key="1">
    <source>
        <dbReference type="ARBA" id="ARBA00022679"/>
    </source>
</evidence>
<feature type="modified residue" description="4-aspartylphosphate" evidence="4">
    <location>
        <position position="59"/>
    </location>
</feature>
<dbReference type="Gene3D" id="3.40.50.2300">
    <property type="match status" value="1"/>
</dbReference>
<dbReference type="SUPFAM" id="SSF52172">
    <property type="entry name" value="CheY-like"/>
    <property type="match status" value="1"/>
</dbReference>
<dbReference type="InterPro" id="IPR013655">
    <property type="entry name" value="PAS_fold_3"/>
</dbReference>
<dbReference type="Pfam" id="PF02518">
    <property type="entry name" value="HATPase_c"/>
    <property type="match status" value="1"/>
</dbReference>
<dbReference type="CDD" id="cd00156">
    <property type="entry name" value="REC"/>
    <property type="match status" value="1"/>
</dbReference>
<evidence type="ECO:0000259" key="6">
    <source>
        <dbReference type="PROSITE" id="PS50109"/>
    </source>
</evidence>
<dbReference type="InterPro" id="IPR050482">
    <property type="entry name" value="Sensor_HK_TwoCompSys"/>
</dbReference>
<dbReference type="InterPro" id="IPR000014">
    <property type="entry name" value="PAS"/>
</dbReference>
<sequence length="493" mass="54454">MQPAIIRVLLVEDDAVDRIACRRALAAAAVHRFEVAAAETADAALDHLRSNRVDCVLLDYRLPDRTGLEFLDELADSTGEVPVPVLVLTGEDSTEVAVEMMRHGARDYLYKDTEGRYLQTLPAAIDRMLRGQRLLEDKRQAEAMFRALVEQIQAITYVRELGGEGRLRYISPQISALGYAADDWLSDPAAPLAAIHASDRTRAAAAIAHSIAETGTLRVEYRMLGKDGRERWFRDEAEVVRDAAGRPLFQQGILIDITQNKLAEEALRESREALRRLAAHQENIKESERKRIAQEIHDELGGLLTGIKAHVSVSCERAAQAGATPDPLLREAARLTEEAIQAVRRVINDLRPSVLDQLGVWEAIEWYASQVEARFGLVCDCTIAASAREAPVDPDRSIMLFRIVQESLTNVVRHADASLVSVHAAAKDGVILVEIRDDGKGFATDQPANRHSWGIQGMQERTRHFGGQLTVSSIAGKGTRVALRLPLETRDAP</sequence>
<dbReference type="GO" id="GO:0000155">
    <property type="term" value="F:phosphorelay sensor kinase activity"/>
    <property type="evidence" value="ECO:0007669"/>
    <property type="project" value="InterPro"/>
</dbReference>
<keyword evidence="4" id="KW-0597">Phosphoprotein</keyword>
<reference evidence="9 10" key="1">
    <citation type="submission" date="2016-06" db="EMBL/GenBank/DDBJ databases">
        <title>Complete genome sequences of Bordetella bronchialis and Bordetella flabilis.</title>
        <authorList>
            <person name="LiPuma J.J."/>
            <person name="Spilker T."/>
        </authorList>
    </citation>
    <scope>NUCLEOTIDE SEQUENCE [LARGE SCALE GENOMIC DNA]</scope>
    <source>
        <strain evidence="9 10">AU17976</strain>
    </source>
</reference>
<dbReference type="Pfam" id="PF08447">
    <property type="entry name" value="PAS_3"/>
    <property type="match status" value="1"/>
</dbReference>
<evidence type="ECO:0000256" key="5">
    <source>
        <dbReference type="SAM" id="Coils"/>
    </source>
</evidence>
<dbReference type="CDD" id="cd00130">
    <property type="entry name" value="PAS"/>
    <property type="match status" value="1"/>
</dbReference>
<feature type="coiled-coil region" evidence="5">
    <location>
        <begin position="260"/>
        <end position="290"/>
    </location>
</feature>
<gene>
    <name evidence="9" type="ORF">BAU08_13765</name>
</gene>
<dbReference type="PANTHER" id="PTHR24421">
    <property type="entry name" value="NITRATE/NITRITE SENSOR PROTEIN NARX-RELATED"/>
    <property type="match status" value="1"/>
</dbReference>
<keyword evidence="1" id="KW-0808">Transferase</keyword>
<accession>A0A193FWY1</accession>